<dbReference type="RefSeq" id="XP_009838261.1">
    <property type="nucleotide sequence ID" value="XM_009839959.1"/>
</dbReference>
<dbReference type="GeneID" id="20814665"/>
<protein>
    <submittedName>
        <fullName evidence="2">Uncharacterized protein</fullName>
    </submittedName>
</protein>
<dbReference type="EMBL" id="KI913155">
    <property type="protein sequence ID" value="ETV72194.1"/>
    <property type="molecule type" value="Genomic_DNA"/>
</dbReference>
<reference evidence="2" key="1">
    <citation type="submission" date="2013-12" db="EMBL/GenBank/DDBJ databases">
        <title>The Genome Sequence of Aphanomyces astaci APO3.</title>
        <authorList>
            <consortium name="The Broad Institute Genomics Platform"/>
            <person name="Russ C."/>
            <person name="Tyler B."/>
            <person name="van West P."/>
            <person name="Dieguez-Uribeondo J."/>
            <person name="Young S.K."/>
            <person name="Zeng Q."/>
            <person name="Gargeya S."/>
            <person name="Fitzgerald M."/>
            <person name="Abouelleil A."/>
            <person name="Alvarado L."/>
            <person name="Chapman S.B."/>
            <person name="Gainer-Dewar J."/>
            <person name="Goldberg J."/>
            <person name="Griggs A."/>
            <person name="Gujja S."/>
            <person name="Hansen M."/>
            <person name="Howarth C."/>
            <person name="Imamovic A."/>
            <person name="Ireland A."/>
            <person name="Larimer J."/>
            <person name="McCowan C."/>
            <person name="Murphy C."/>
            <person name="Pearson M."/>
            <person name="Poon T.W."/>
            <person name="Priest M."/>
            <person name="Roberts A."/>
            <person name="Saif S."/>
            <person name="Shea T."/>
            <person name="Sykes S."/>
            <person name="Wortman J."/>
            <person name="Nusbaum C."/>
            <person name="Birren B."/>
        </authorList>
    </citation>
    <scope>NUCLEOTIDE SEQUENCE [LARGE SCALE GENOMIC DNA]</scope>
    <source>
        <strain evidence="2">APO3</strain>
    </source>
</reference>
<name>W4FZJ4_APHAT</name>
<dbReference type="EMBL" id="KI913155">
    <property type="protein sequence ID" value="ETV72193.1"/>
    <property type="molecule type" value="Genomic_DNA"/>
</dbReference>
<dbReference type="VEuPathDB" id="FungiDB:H257_12669"/>
<evidence type="ECO:0000256" key="1">
    <source>
        <dbReference type="SAM" id="MobiDB-lite"/>
    </source>
</evidence>
<feature type="region of interest" description="Disordered" evidence="1">
    <location>
        <begin position="125"/>
        <end position="147"/>
    </location>
</feature>
<dbReference type="RefSeq" id="XP_009838262.1">
    <property type="nucleotide sequence ID" value="XM_009839960.1"/>
</dbReference>
<accession>W4FZJ4</accession>
<sequence>MWDDAPESMRTWPWKSKVWKTTASCWASSESSVSIAVNVHPPSSCGGFVFLHRLAGCFVPAFQFPLADIAPSVASTHLIGLLPCCQRAFAIVVAPWVGCCLGLGAVSPLGVSQGESATVACRGAGPPPWRRGQRNHSHGASAGRSRIVPGTVGGEAVNPCFGFVMLRAHLASTYVLASAKYCC</sequence>
<dbReference type="AlphaFoldDB" id="W4FZJ4"/>
<evidence type="ECO:0000313" key="2">
    <source>
        <dbReference type="EMBL" id="ETV72194.1"/>
    </source>
</evidence>
<gene>
    <name evidence="2" type="ORF">H257_12669</name>
</gene>
<organism evidence="2">
    <name type="scientific">Aphanomyces astaci</name>
    <name type="common">Crayfish plague agent</name>
    <dbReference type="NCBI Taxonomy" id="112090"/>
    <lineage>
        <taxon>Eukaryota</taxon>
        <taxon>Sar</taxon>
        <taxon>Stramenopiles</taxon>
        <taxon>Oomycota</taxon>
        <taxon>Saprolegniomycetes</taxon>
        <taxon>Saprolegniales</taxon>
        <taxon>Verrucalvaceae</taxon>
        <taxon>Aphanomyces</taxon>
    </lineage>
</organism>
<proteinExistence type="predicted"/>